<feature type="domain" description="Splicing factor 3B subunit 1" evidence="9">
    <location>
        <begin position="238"/>
        <end position="342"/>
    </location>
</feature>
<dbReference type="InterPro" id="IPR016024">
    <property type="entry name" value="ARM-type_fold"/>
</dbReference>
<evidence type="ECO:0000259" key="10">
    <source>
        <dbReference type="Pfam" id="PF22646"/>
    </source>
</evidence>
<evidence type="ECO:0000256" key="4">
    <source>
        <dbReference type="ARBA" id="ARBA00022728"/>
    </source>
</evidence>
<feature type="compositionally biased region" description="Polar residues" evidence="8">
    <location>
        <begin position="276"/>
        <end position="290"/>
    </location>
</feature>
<evidence type="ECO:0000256" key="7">
    <source>
        <dbReference type="ARBA" id="ARBA00023242"/>
    </source>
</evidence>
<dbReference type="FunFam" id="1.25.10.10:FF:000329">
    <property type="entry name" value="Splicing factor 3b, subunit 1"/>
    <property type="match status" value="1"/>
</dbReference>
<dbReference type="Gene3D" id="1.25.10.10">
    <property type="entry name" value="Leucine-rich Repeat Variant"/>
    <property type="match status" value="3"/>
</dbReference>
<evidence type="ECO:0000256" key="2">
    <source>
        <dbReference type="ARBA" id="ARBA00005754"/>
    </source>
</evidence>
<keyword evidence="7" id="KW-0539">Nucleus</keyword>
<evidence type="ECO:0000256" key="8">
    <source>
        <dbReference type="SAM" id="MobiDB-lite"/>
    </source>
</evidence>
<name>A0A5C3E5Z9_9BASI</name>
<evidence type="ECO:0000313" key="12">
    <source>
        <dbReference type="Proteomes" id="UP000324022"/>
    </source>
</evidence>
<feature type="region of interest" description="Disordered" evidence="8">
    <location>
        <begin position="18"/>
        <end position="116"/>
    </location>
</feature>
<gene>
    <name evidence="11" type="ORF">UTRI_02420</name>
</gene>
<dbReference type="InterPro" id="IPR038737">
    <property type="entry name" value="SF3b_su1-like"/>
</dbReference>
<evidence type="ECO:0000256" key="1">
    <source>
        <dbReference type="ARBA" id="ARBA00004123"/>
    </source>
</evidence>
<dbReference type="GO" id="GO:0005681">
    <property type="term" value="C:spliceosomal complex"/>
    <property type="evidence" value="ECO:0007669"/>
    <property type="project" value="UniProtKB-KW"/>
</dbReference>
<dbReference type="EMBL" id="OOIN01000013">
    <property type="protein sequence ID" value="SPO26144.1"/>
    <property type="molecule type" value="Genomic_DNA"/>
</dbReference>
<dbReference type="InterPro" id="IPR054573">
    <property type="entry name" value="PP2A/SF3B1-like_HEAT"/>
</dbReference>
<organism evidence="11 12">
    <name type="scientific">Ustilago trichophora</name>
    <dbReference type="NCBI Taxonomy" id="86804"/>
    <lineage>
        <taxon>Eukaryota</taxon>
        <taxon>Fungi</taxon>
        <taxon>Dikarya</taxon>
        <taxon>Basidiomycota</taxon>
        <taxon>Ustilaginomycotina</taxon>
        <taxon>Ustilaginomycetes</taxon>
        <taxon>Ustilaginales</taxon>
        <taxon>Ustilaginaceae</taxon>
        <taxon>Ustilago</taxon>
    </lineage>
</organism>
<dbReference type="FunFam" id="1.25.10.10:FF:000088">
    <property type="entry name" value="Splicing factor 3b, subunit 1"/>
    <property type="match status" value="1"/>
</dbReference>
<keyword evidence="3" id="KW-0507">mRNA processing</keyword>
<dbReference type="GO" id="GO:0003729">
    <property type="term" value="F:mRNA binding"/>
    <property type="evidence" value="ECO:0007669"/>
    <property type="project" value="InterPro"/>
</dbReference>
<keyword evidence="6" id="KW-0508">mRNA splicing</keyword>
<dbReference type="Pfam" id="PF08920">
    <property type="entry name" value="SF3b1"/>
    <property type="match status" value="1"/>
</dbReference>
<feature type="compositionally biased region" description="Basic and acidic residues" evidence="8">
    <location>
        <begin position="142"/>
        <end position="186"/>
    </location>
</feature>
<evidence type="ECO:0000256" key="5">
    <source>
        <dbReference type="ARBA" id="ARBA00022737"/>
    </source>
</evidence>
<dbReference type="FunFam" id="1.25.10.10:FF:000073">
    <property type="entry name" value="Splicing factor 3b, subunit 1"/>
    <property type="match status" value="1"/>
</dbReference>
<keyword evidence="12" id="KW-1185">Reference proteome</keyword>
<evidence type="ECO:0000259" key="9">
    <source>
        <dbReference type="Pfam" id="PF08920"/>
    </source>
</evidence>
<dbReference type="PANTHER" id="PTHR12097">
    <property type="entry name" value="SPLICING FACTOR 3B, SUBUNIT 1-RELATED"/>
    <property type="match status" value="1"/>
</dbReference>
<dbReference type="Pfam" id="PF22646">
    <property type="entry name" value="PPP2R1A-like_HEAT"/>
    <property type="match status" value="1"/>
</dbReference>
<accession>A0A5C3E5Z9</accession>
<reference evidence="11 12" key="1">
    <citation type="submission" date="2018-03" db="EMBL/GenBank/DDBJ databases">
        <authorList>
            <person name="Guldener U."/>
        </authorList>
    </citation>
    <scope>NUCLEOTIDE SEQUENCE [LARGE SCALE GENOMIC DNA]</scope>
    <source>
        <strain evidence="11 12">NBRC100155</strain>
    </source>
</reference>
<dbReference type="InterPro" id="IPR011989">
    <property type="entry name" value="ARM-like"/>
</dbReference>
<evidence type="ECO:0000256" key="3">
    <source>
        <dbReference type="ARBA" id="ARBA00022664"/>
    </source>
</evidence>
<feature type="region of interest" description="Disordered" evidence="8">
    <location>
        <begin position="129"/>
        <end position="306"/>
    </location>
</feature>
<keyword evidence="5" id="KW-0677">Repeat</keyword>
<keyword evidence="4" id="KW-0747">Spliceosome</keyword>
<dbReference type="GO" id="GO:0000245">
    <property type="term" value="P:spliceosomal complex assembly"/>
    <property type="evidence" value="ECO:0007669"/>
    <property type="project" value="InterPro"/>
</dbReference>
<comment type="subcellular location">
    <subcellularLocation>
        <location evidence="1">Nucleus</location>
    </subcellularLocation>
</comment>
<feature type="domain" description="Phosphatase PP2A regulatory subunit A/Splicing factor 3B subunit 1-like HEAT repeat" evidence="10">
    <location>
        <begin position="979"/>
        <end position="1056"/>
    </location>
</feature>
<dbReference type="InterPro" id="IPR015016">
    <property type="entry name" value="SF3b_su1"/>
</dbReference>
<dbReference type="Proteomes" id="UP000324022">
    <property type="component" value="Unassembled WGS sequence"/>
</dbReference>
<sequence>MMTEEADEIRRLQEARNASALKNKVGLGKLGGYDQEIYGGGKRSDYVRELPNDNDSDSGSDKDDGPSNGRRANPLDAYSAPQHLLHEFANEDEDPLKARAESRQIAARQSNYHLRRFNRELNDGKAVDAFADDGQAAGEDQESYKDRMRRAELEREEERVRRLIEAKKKEANESTAEKGDGDEWDVKPSSSSEKPEGDRTPKARRKRRWDVAAPTDTSEVKSESNGHAAQETAAEIAPRKRRSRWDEAPTEADSAVNAADADAPKPAAKRSRWDQAPTSEDVSNNIQKLQSSSSTTAGNGASLTGSLVIDPRNRYMSDEELDSVLPSEGYIIVEPPPDYAPMIPDLPTDIPGVGQLAFFKTEDQAFFKKILTEQDETTLSAEEQKERKIMRLLLKIKNGTPATRKTALRQISDRARDFGPGPLFDKILPLLMERTLEDQERHLLVKVIDRILYKLDDLVRPYVGRILVVIEPLLIDEDYYARVEGREIISNLSKAAGLAHMISTMRPDIDHVDEYVRNTTARAFSVVASALGIPALLPFLKAVCRSKKSWQARHTGIRIVQQIAIMMGCAILPHLKSLVDCVEKGLEDEQQKVKTMTALSLAALAEAAAPYGIESFENVLKPLWIGIRQHRGKGLAAFLKAIGFIIPLMDSDSTLYFVKEVTPTLIREFQSADEEMKKIVLKVVKQCAATDGVTGAFLRDEMLPEYFKNFWVRRMALDRRNYKQVVETTVELANKVGVAEVVSRIVNELKDESEPFRKMVMETIEKVVSNLGAADIDERLEVQLVDGLIYAFQEQTVEDNVMLEGVGTVVNALGMRVKPYLTQIVSTILWRLNNKSAKTRQQAADLTTKLALVIKQCGEDALLAKLGVVLFEQLGEEFPEALASIISAETAIANVVGMTQMSPPIKDLLPRMTPILRNRHEKVQEASINLIGRIADKGAEFVSPREWMRICFELLDLLKAHKKAIRRASVNSFGYIARAIGPSDVLQVLLTNLRVQERQSRVCSTVAIAIVAETCGPFTTIPAILNEYRTPELNVRNGCLKALSWVFEYIGEMSKDYVYSVISCLDDALTDRDHVHRQTAASIVHHLALGTFGLGHEESMQHLLNLIWPNIFETSPHVLGSVMAAIESLEVALGPGVLLNHTLQGLFHPARKVREVYVRIYNSTYLRSQDAMVAYYPDFSEFTDERNDYRRHELYSFL</sequence>
<proteinExistence type="inferred from homology"/>
<feature type="compositionally biased region" description="Basic and acidic residues" evidence="8">
    <location>
        <begin position="42"/>
        <end position="51"/>
    </location>
</feature>
<feature type="compositionally biased region" description="Low complexity" evidence="8">
    <location>
        <begin position="291"/>
        <end position="306"/>
    </location>
</feature>
<dbReference type="SUPFAM" id="SSF48371">
    <property type="entry name" value="ARM repeat"/>
    <property type="match status" value="1"/>
</dbReference>
<comment type="similarity">
    <text evidence="2">Belongs to the SF3B1 family.</text>
</comment>
<evidence type="ECO:0000313" key="11">
    <source>
        <dbReference type="EMBL" id="SPO26144.1"/>
    </source>
</evidence>
<dbReference type="OrthoDB" id="438939at2759"/>
<protein>
    <submittedName>
        <fullName evidence="11">Probable splicing factor 3b subunit 1</fullName>
    </submittedName>
</protein>
<evidence type="ECO:0000256" key="6">
    <source>
        <dbReference type="ARBA" id="ARBA00023187"/>
    </source>
</evidence>
<feature type="compositionally biased region" description="Basic and acidic residues" evidence="8">
    <location>
        <begin position="84"/>
        <end position="102"/>
    </location>
</feature>
<dbReference type="AlphaFoldDB" id="A0A5C3E5Z9"/>